<organism evidence="4 5">
    <name type="scientific">Flagellimonas flava</name>
    <dbReference type="NCBI Taxonomy" id="570519"/>
    <lineage>
        <taxon>Bacteria</taxon>
        <taxon>Pseudomonadati</taxon>
        <taxon>Bacteroidota</taxon>
        <taxon>Flavobacteriia</taxon>
        <taxon>Flavobacteriales</taxon>
        <taxon>Flavobacteriaceae</taxon>
        <taxon>Flagellimonas</taxon>
    </lineage>
</organism>
<dbReference type="Pfam" id="PF13432">
    <property type="entry name" value="TPR_16"/>
    <property type="match status" value="1"/>
</dbReference>
<dbReference type="EMBL" id="FQWL01000006">
    <property type="protein sequence ID" value="SHG97638.1"/>
    <property type="molecule type" value="Genomic_DNA"/>
</dbReference>
<dbReference type="Pfam" id="PF13181">
    <property type="entry name" value="TPR_8"/>
    <property type="match status" value="1"/>
</dbReference>
<dbReference type="InterPro" id="IPR011990">
    <property type="entry name" value="TPR-like_helical_dom_sf"/>
</dbReference>
<dbReference type="Proteomes" id="UP000184532">
    <property type="component" value="Unassembled WGS sequence"/>
</dbReference>
<dbReference type="SMART" id="SM00028">
    <property type="entry name" value="TPR"/>
    <property type="match status" value="3"/>
</dbReference>
<dbReference type="PANTHER" id="PTHR44943:SF8">
    <property type="entry name" value="TPR REPEAT-CONTAINING PROTEIN MJ0263"/>
    <property type="match status" value="1"/>
</dbReference>
<evidence type="ECO:0000313" key="4">
    <source>
        <dbReference type="EMBL" id="SHG97638.1"/>
    </source>
</evidence>
<dbReference type="InterPro" id="IPR019734">
    <property type="entry name" value="TPR_rpt"/>
</dbReference>
<evidence type="ECO:0000256" key="2">
    <source>
        <dbReference type="ARBA" id="ARBA00022803"/>
    </source>
</evidence>
<reference evidence="5" key="1">
    <citation type="submission" date="2016-11" db="EMBL/GenBank/DDBJ databases">
        <authorList>
            <person name="Varghese N."/>
            <person name="Submissions S."/>
        </authorList>
    </citation>
    <scope>NUCLEOTIDE SEQUENCE [LARGE SCALE GENOMIC DNA]</scope>
    <source>
        <strain evidence="5">DSM 22638</strain>
    </source>
</reference>
<dbReference type="AlphaFoldDB" id="A0A1M5P7A3"/>
<feature type="repeat" description="TPR" evidence="3">
    <location>
        <begin position="295"/>
        <end position="328"/>
    </location>
</feature>
<proteinExistence type="predicted"/>
<keyword evidence="2 3" id="KW-0802">TPR repeat</keyword>
<dbReference type="PANTHER" id="PTHR44943">
    <property type="entry name" value="CELLULOSE SYNTHASE OPERON PROTEIN C"/>
    <property type="match status" value="1"/>
</dbReference>
<name>A0A1M5P7A3_9FLAO</name>
<dbReference type="Gene3D" id="1.25.40.10">
    <property type="entry name" value="Tetratricopeptide repeat domain"/>
    <property type="match status" value="1"/>
</dbReference>
<dbReference type="SUPFAM" id="SSF48452">
    <property type="entry name" value="TPR-like"/>
    <property type="match status" value="2"/>
</dbReference>
<dbReference type="STRING" id="570519.SAMN04488116_3109"/>
<evidence type="ECO:0000313" key="5">
    <source>
        <dbReference type="Proteomes" id="UP000184532"/>
    </source>
</evidence>
<evidence type="ECO:0000256" key="3">
    <source>
        <dbReference type="PROSITE-ProRule" id="PRU00339"/>
    </source>
</evidence>
<sequence length="420" mass="45869">MKTKILILLAIGISAMGYSQKNEIKAAEKAFKAGDTQAAKTSVDSAASLIDGADARLQAQYYAVKGNVYSDLAKKGDGDAFQTAIDAFNKVVSVEEASGKEKYTTVAVQKLAQITADLVNAAVEDNNQKEFEAAADKLYMSYKLSPTDTLYLYYAASSAVNGQHYEKALKFYNELKDIGYDGSGVNFTAVNVETGEVETMDQNTRDLYVKAGTHKDPKDERTPSKSAEIVKNIALIYQQLGDNEKALAAYSDARAVDADDVNLVLGEANLYYAMGDKEKFKELMAEASDMAPDNADLLYNIGVINMEQGNLEDAREAYKKTLAIDPGYINALLNLSTTYVNEGNGLIDEMNSLGSSRSDIARYDELKKQKDDLFLEGATILEDALKSNPDNQSVLTQLKNIYGALGDTDNFMRIKKLLGE</sequence>
<gene>
    <name evidence="4" type="ORF">SAMN04488116_3109</name>
</gene>
<dbReference type="RefSeq" id="WP_073181234.1">
    <property type="nucleotide sequence ID" value="NZ_FQWL01000006.1"/>
</dbReference>
<feature type="repeat" description="TPR" evidence="3">
    <location>
        <begin position="227"/>
        <end position="260"/>
    </location>
</feature>
<accession>A0A1M5P7A3</accession>
<keyword evidence="1" id="KW-0677">Repeat</keyword>
<dbReference type="InterPro" id="IPR051685">
    <property type="entry name" value="Ycf3/AcsC/BcsC/TPR_MFPF"/>
</dbReference>
<dbReference type="PROSITE" id="PS50293">
    <property type="entry name" value="TPR_REGION"/>
    <property type="match status" value="1"/>
</dbReference>
<keyword evidence="5" id="KW-1185">Reference proteome</keyword>
<dbReference type="OrthoDB" id="1149028at2"/>
<evidence type="ECO:0000256" key="1">
    <source>
        <dbReference type="ARBA" id="ARBA00022737"/>
    </source>
</evidence>
<dbReference type="PROSITE" id="PS50005">
    <property type="entry name" value="TPR"/>
    <property type="match status" value="2"/>
</dbReference>
<protein>
    <submittedName>
        <fullName evidence="4">Tetratricopeptide repeat-containing protein</fullName>
    </submittedName>
</protein>